<evidence type="ECO:0000313" key="2">
    <source>
        <dbReference type="EMBL" id="KAL1901171.1"/>
    </source>
</evidence>
<evidence type="ECO:0000313" key="3">
    <source>
        <dbReference type="Proteomes" id="UP001583280"/>
    </source>
</evidence>
<comment type="caution">
    <text evidence="2">The sequence shown here is derived from an EMBL/GenBank/DDBJ whole genome shotgun (WGS) entry which is preliminary data.</text>
</comment>
<evidence type="ECO:0000256" key="1">
    <source>
        <dbReference type="SAM" id="MobiDB-lite"/>
    </source>
</evidence>
<accession>A0ABR3ZKI3</accession>
<name>A0ABR3ZKI3_9PEZI</name>
<gene>
    <name evidence="2" type="ORF">Cpir12675_000661</name>
</gene>
<dbReference type="EMBL" id="JAWDJO010000008">
    <property type="protein sequence ID" value="KAL1901171.1"/>
    <property type="molecule type" value="Genomic_DNA"/>
</dbReference>
<dbReference type="Proteomes" id="UP001583280">
    <property type="component" value="Unassembled WGS sequence"/>
</dbReference>
<keyword evidence="3" id="KW-1185">Reference proteome</keyword>
<feature type="region of interest" description="Disordered" evidence="1">
    <location>
        <begin position="83"/>
        <end position="109"/>
    </location>
</feature>
<organism evidence="2 3">
    <name type="scientific">Ceratocystis pirilliformis</name>
    <dbReference type="NCBI Taxonomy" id="259994"/>
    <lineage>
        <taxon>Eukaryota</taxon>
        <taxon>Fungi</taxon>
        <taxon>Dikarya</taxon>
        <taxon>Ascomycota</taxon>
        <taxon>Pezizomycotina</taxon>
        <taxon>Sordariomycetes</taxon>
        <taxon>Hypocreomycetidae</taxon>
        <taxon>Microascales</taxon>
        <taxon>Ceratocystidaceae</taxon>
        <taxon>Ceratocystis</taxon>
    </lineage>
</organism>
<protein>
    <submittedName>
        <fullName evidence="2">Uncharacterized protein</fullName>
    </submittedName>
</protein>
<feature type="compositionally biased region" description="Basic and acidic residues" evidence="1">
    <location>
        <begin position="100"/>
        <end position="109"/>
    </location>
</feature>
<sequence>MSSQGAGSIPFTYTPNNDGYRLLELPSELAAMLDSPNAPTNLTHDRLSYSDDQERDVSASPQKQGITAFATIHESIELIRQASDKPPDKAAAKPAVSVGKWHERFGKTR</sequence>
<reference evidence="2 3" key="1">
    <citation type="journal article" date="2024" name="IMA Fungus">
        <title>IMA Genome - F19 : A genome assembly and annotation guide to empower mycologists, including annotated draft genome sequences of Ceratocystis pirilliformis, Diaporthe australafricana, Fusarium ophioides, Paecilomyces lecythidis, and Sporothrix stenoceras.</title>
        <authorList>
            <person name="Aylward J."/>
            <person name="Wilson A.M."/>
            <person name="Visagie C.M."/>
            <person name="Spraker J."/>
            <person name="Barnes I."/>
            <person name="Buitendag C."/>
            <person name="Ceriani C."/>
            <person name="Del Mar Angel L."/>
            <person name="du Plessis D."/>
            <person name="Fuchs T."/>
            <person name="Gasser K."/>
            <person name="Kramer D."/>
            <person name="Li W."/>
            <person name="Munsamy K."/>
            <person name="Piso A."/>
            <person name="Price J.L."/>
            <person name="Sonnekus B."/>
            <person name="Thomas C."/>
            <person name="van der Nest A."/>
            <person name="van Dijk A."/>
            <person name="van Heerden A."/>
            <person name="van Vuuren N."/>
            <person name="Yilmaz N."/>
            <person name="Duong T.A."/>
            <person name="van der Merwe N.A."/>
            <person name="Wingfield M.J."/>
            <person name="Wingfield B.D."/>
        </authorList>
    </citation>
    <scope>NUCLEOTIDE SEQUENCE [LARGE SCALE GENOMIC DNA]</scope>
    <source>
        <strain evidence="2 3">CMW 12675</strain>
    </source>
</reference>
<proteinExistence type="predicted"/>